<dbReference type="AlphaFoldDB" id="A0A653K5S2"/>
<reference evidence="1 2" key="1">
    <citation type="submission" date="2019-10" db="EMBL/GenBank/DDBJ databases">
        <authorList>
            <person name="Karimi E."/>
        </authorList>
    </citation>
    <scope>NUCLEOTIDE SEQUENCE [LARGE SCALE GENOMIC DNA]</scope>
    <source>
        <strain evidence="1">Acinetobacter sp. 8BE</strain>
    </source>
</reference>
<protein>
    <submittedName>
        <fullName evidence="1">Uncharacterized protein</fullName>
    </submittedName>
</protein>
<dbReference type="Proteomes" id="UP000430404">
    <property type="component" value="Unassembled WGS sequence"/>
</dbReference>
<evidence type="ECO:0000313" key="2">
    <source>
        <dbReference type="Proteomes" id="UP000430404"/>
    </source>
</evidence>
<organism evidence="1 2">
    <name type="scientific">Acinetobacter proteolyticus</name>
    <dbReference type="NCBI Taxonomy" id="1776741"/>
    <lineage>
        <taxon>Bacteria</taxon>
        <taxon>Pseudomonadati</taxon>
        <taxon>Pseudomonadota</taxon>
        <taxon>Gammaproteobacteria</taxon>
        <taxon>Moraxellales</taxon>
        <taxon>Moraxellaceae</taxon>
        <taxon>Acinetobacter</taxon>
    </lineage>
</organism>
<accession>A0A653K5S2</accession>
<gene>
    <name evidence="1" type="ORF">ACI8B_280164</name>
</gene>
<proteinExistence type="predicted"/>
<sequence length="43" mass="4795">MDRSPDFRADFDVRLAATVFYRMGDLALCVDNDCAESCLACAF</sequence>
<name>A0A653K5S2_9GAMM</name>
<evidence type="ECO:0000313" key="1">
    <source>
        <dbReference type="EMBL" id="VXA56240.1"/>
    </source>
</evidence>
<dbReference type="EMBL" id="CABWKZ010000021">
    <property type="protein sequence ID" value="VXA56240.1"/>
    <property type="molecule type" value="Genomic_DNA"/>
</dbReference>